<evidence type="ECO:0000256" key="2">
    <source>
        <dbReference type="ARBA" id="ARBA00023276"/>
    </source>
</evidence>
<evidence type="ECO:0000313" key="5">
    <source>
        <dbReference type="EMBL" id="TCV03359.1"/>
    </source>
</evidence>
<keyword evidence="6" id="KW-1185">Reference proteome</keyword>
<keyword evidence="1" id="KW-0602">Photosynthesis</keyword>
<protein>
    <submittedName>
        <fullName evidence="5">Photosystem II stability/assembly factor-like uncharacterized protein</fullName>
    </submittedName>
</protein>
<dbReference type="GO" id="GO:0009523">
    <property type="term" value="C:photosystem II"/>
    <property type="evidence" value="ECO:0007669"/>
    <property type="project" value="UniProtKB-KW"/>
</dbReference>
<feature type="chain" id="PRO_5020201886" evidence="3">
    <location>
        <begin position="20"/>
        <end position="318"/>
    </location>
</feature>
<name>A0A4R3VI03_ROSSA</name>
<dbReference type="Pfam" id="PF14870">
    <property type="entry name" value="PSII_BNR"/>
    <property type="match status" value="2"/>
</dbReference>
<dbReference type="AlphaFoldDB" id="A0A4R3VI03"/>
<evidence type="ECO:0000256" key="3">
    <source>
        <dbReference type="SAM" id="SignalP"/>
    </source>
</evidence>
<dbReference type="RefSeq" id="WP_132569872.1">
    <property type="nucleotide sequence ID" value="NZ_CBCSGL010000041.1"/>
</dbReference>
<organism evidence="5 6">
    <name type="scientific">Roseateles saccharophilus</name>
    <name type="common">Pseudomonas saccharophila</name>
    <dbReference type="NCBI Taxonomy" id="304"/>
    <lineage>
        <taxon>Bacteria</taxon>
        <taxon>Pseudomonadati</taxon>
        <taxon>Pseudomonadota</taxon>
        <taxon>Betaproteobacteria</taxon>
        <taxon>Burkholderiales</taxon>
        <taxon>Sphaerotilaceae</taxon>
        <taxon>Roseateles</taxon>
    </lineage>
</organism>
<dbReference type="SUPFAM" id="SSF110296">
    <property type="entry name" value="Oligoxyloglucan reducing end-specific cellobiohydrolase"/>
    <property type="match status" value="1"/>
</dbReference>
<dbReference type="InterPro" id="IPR028203">
    <property type="entry name" value="PSII_CF48-like_dom"/>
</dbReference>
<comment type="caution">
    <text evidence="5">The sequence shown here is derived from an EMBL/GenBank/DDBJ whole genome shotgun (WGS) entry which is preliminary data.</text>
</comment>
<dbReference type="GO" id="GO:0015979">
    <property type="term" value="P:photosynthesis"/>
    <property type="evidence" value="ECO:0007669"/>
    <property type="project" value="UniProtKB-KW"/>
</dbReference>
<dbReference type="Gene3D" id="2.130.10.10">
    <property type="entry name" value="YVTN repeat-like/Quinoprotein amine dehydrogenase"/>
    <property type="match status" value="2"/>
</dbReference>
<dbReference type="InterPro" id="IPR015943">
    <property type="entry name" value="WD40/YVTN_repeat-like_dom_sf"/>
</dbReference>
<evidence type="ECO:0000256" key="1">
    <source>
        <dbReference type="ARBA" id="ARBA00022531"/>
    </source>
</evidence>
<keyword evidence="2" id="KW-0604">Photosystem II</keyword>
<dbReference type="Proteomes" id="UP000295110">
    <property type="component" value="Unassembled WGS sequence"/>
</dbReference>
<feature type="signal peptide" evidence="3">
    <location>
        <begin position="1"/>
        <end position="19"/>
    </location>
</feature>
<dbReference type="PANTHER" id="PTHR47199">
    <property type="entry name" value="PHOTOSYSTEM II STABILITY/ASSEMBLY FACTOR HCF136, CHLOROPLASTIC"/>
    <property type="match status" value="1"/>
</dbReference>
<feature type="domain" description="Photosynthesis system II assembly factor Ycf48/Hcf136-like" evidence="4">
    <location>
        <begin position="126"/>
        <end position="278"/>
    </location>
</feature>
<dbReference type="OrthoDB" id="9767885at2"/>
<dbReference type="PANTHER" id="PTHR47199:SF2">
    <property type="entry name" value="PHOTOSYSTEM II STABILITY_ASSEMBLY FACTOR HCF136, CHLOROPLASTIC"/>
    <property type="match status" value="1"/>
</dbReference>
<dbReference type="EMBL" id="SMBU01000003">
    <property type="protein sequence ID" value="TCV03359.1"/>
    <property type="molecule type" value="Genomic_DNA"/>
</dbReference>
<accession>A0A4R3VI03</accession>
<evidence type="ECO:0000259" key="4">
    <source>
        <dbReference type="Pfam" id="PF14870"/>
    </source>
</evidence>
<gene>
    <name evidence="5" type="ORF">EV671_100311</name>
</gene>
<evidence type="ECO:0000313" key="6">
    <source>
        <dbReference type="Proteomes" id="UP000295110"/>
    </source>
</evidence>
<feature type="domain" description="Photosynthesis system II assembly factor Ycf48/Hcf136-like" evidence="4">
    <location>
        <begin position="68"/>
        <end position="113"/>
    </location>
</feature>
<keyword evidence="3" id="KW-0732">Signal</keyword>
<reference evidence="5 6" key="1">
    <citation type="submission" date="2019-03" db="EMBL/GenBank/DDBJ databases">
        <title>Genomic Encyclopedia of Type Strains, Phase IV (KMG-IV): sequencing the most valuable type-strain genomes for metagenomic binning, comparative biology and taxonomic classification.</title>
        <authorList>
            <person name="Goeker M."/>
        </authorList>
    </citation>
    <scope>NUCLEOTIDE SEQUENCE [LARGE SCALE GENOMIC DNA]</scope>
    <source>
        <strain evidence="5 6">DSM 654</strain>
    </source>
</reference>
<sequence>MKRRCLLAAALLPVAVARAAGFVDLLDTPALASRLAAKALLNGLAWAGPRLVAVGQRGHVLTSDDVGKTWAQAEVPVSSDLVAVHFPTPQRGWAVGHDGVVLASSDGGRRWSRQFDGRQLGPQGAENPLLDVWFDDGSRGYAVGAFGTLLHTADGGRSWRNEPTLADNPKGLHLYAVRRVGGALYLAGEQGLLLRQDGAGFTALASPYAGTLFGLVGDERAVLAHGLRGHVVRSTDGGRSWQGVETGLAVGLTAGAVDARGRFVIVSQAGHVLVSSDAGASFTPLKVERPQPAAAVACAANGSLVLAGPRGVSSLNLS</sequence>
<proteinExistence type="predicted"/>